<feature type="compositionally biased region" description="Basic and acidic residues" evidence="1">
    <location>
        <begin position="168"/>
        <end position="177"/>
    </location>
</feature>
<protein>
    <submittedName>
        <fullName evidence="3">Uncharacterized protein LOC106815367</fullName>
    </submittedName>
</protein>
<proteinExistence type="predicted"/>
<feature type="region of interest" description="Disordered" evidence="1">
    <location>
        <begin position="124"/>
        <end position="196"/>
    </location>
</feature>
<evidence type="ECO:0000256" key="1">
    <source>
        <dbReference type="SAM" id="MobiDB-lite"/>
    </source>
</evidence>
<dbReference type="Proteomes" id="UP000695022">
    <property type="component" value="Unplaced"/>
</dbReference>
<dbReference type="GeneID" id="106815367"/>
<reference evidence="3" key="1">
    <citation type="submission" date="2025-08" db="UniProtKB">
        <authorList>
            <consortium name="RefSeq"/>
        </authorList>
    </citation>
    <scope>IDENTIFICATION</scope>
</reference>
<gene>
    <name evidence="3" type="primary">LOC106815367</name>
</gene>
<organism evidence="2 3">
    <name type="scientific">Priapulus caudatus</name>
    <name type="common">Priapulid worm</name>
    <dbReference type="NCBI Taxonomy" id="37621"/>
    <lineage>
        <taxon>Eukaryota</taxon>
        <taxon>Metazoa</taxon>
        <taxon>Ecdysozoa</taxon>
        <taxon>Scalidophora</taxon>
        <taxon>Priapulida</taxon>
        <taxon>Priapulimorpha</taxon>
        <taxon>Priapulimorphida</taxon>
        <taxon>Priapulidae</taxon>
        <taxon>Priapulus</taxon>
    </lineage>
</organism>
<sequence length="381" mass="39110">MAIRHIKSLSDRNKRSGYTIGPLGWNGGALQQLDLIDGAADHKGELESFAPSQAATPSPQPPPAHAAPMATSISQVLQQSMGIEPKNFQPPDNGLVLHPKGSGGGGGGILQRDARYSFDLLTQVRERSQSPPTATAAPAPPMLYSPTATAAPAPPMLYSPTATETSDADERSRDSARRRSGSASPKSDRTVSPPCMLPAKHNLLQRYHADRSSPERGVAAGAPAPAVSIKREFDYRDDGVGGNKRACRGADAPDCGAPYAAAAGNGLRAASGGRATPESSVDAAEHGGDGGATYLPAFVMHPSGNYYVPLPVAHDAVVAALQAGADKFAVTYPISINVKIGTPAPPLGGLANSSAAAAAAAADRGRHGGPRCFGERTHDGL</sequence>
<feature type="region of interest" description="Disordered" evidence="1">
    <location>
        <begin position="267"/>
        <end position="287"/>
    </location>
</feature>
<name>A0ABM1ESY4_PRICU</name>
<evidence type="ECO:0000313" key="3">
    <source>
        <dbReference type="RefSeq" id="XP_014675305.1"/>
    </source>
</evidence>
<evidence type="ECO:0000313" key="2">
    <source>
        <dbReference type="Proteomes" id="UP000695022"/>
    </source>
</evidence>
<feature type="region of interest" description="Disordered" evidence="1">
    <location>
        <begin position="50"/>
        <end position="69"/>
    </location>
</feature>
<feature type="region of interest" description="Disordered" evidence="1">
    <location>
        <begin position="83"/>
        <end position="111"/>
    </location>
</feature>
<dbReference type="RefSeq" id="XP_014675305.1">
    <property type="nucleotide sequence ID" value="XM_014819819.1"/>
</dbReference>
<keyword evidence="2" id="KW-1185">Reference proteome</keyword>
<accession>A0ABM1ESY4</accession>